<evidence type="ECO:0000259" key="2">
    <source>
        <dbReference type="Pfam" id="PF00144"/>
    </source>
</evidence>
<dbReference type="InterPro" id="IPR012338">
    <property type="entry name" value="Beta-lactam/transpept-like"/>
</dbReference>
<dbReference type="KEGG" id="cvn:111130328"/>
<evidence type="ECO:0000313" key="3">
    <source>
        <dbReference type="Proteomes" id="UP000694844"/>
    </source>
</evidence>
<feature type="domain" description="Beta-lactamase-related" evidence="2">
    <location>
        <begin position="550"/>
        <end position="882"/>
    </location>
</feature>
<dbReference type="OrthoDB" id="5946976at2759"/>
<dbReference type="AlphaFoldDB" id="A0A8B8DXI0"/>
<dbReference type="InterPro" id="IPR001466">
    <property type="entry name" value="Beta-lactam-related"/>
</dbReference>
<dbReference type="Gene3D" id="3.40.710.10">
    <property type="entry name" value="DD-peptidase/beta-lactamase superfamily"/>
    <property type="match status" value="2"/>
</dbReference>
<evidence type="ECO:0000313" key="4">
    <source>
        <dbReference type="RefSeq" id="XP_022332947.1"/>
    </source>
</evidence>
<feature type="domain" description="Beta-lactamase-related" evidence="2">
    <location>
        <begin position="40"/>
        <end position="371"/>
    </location>
</feature>
<accession>A0A8B8DXI0</accession>
<dbReference type="GeneID" id="111130328"/>
<feature type="chain" id="PRO_5034860492" evidence="1">
    <location>
        <begin position="20"/>
        <end position="1044"/>
    </location>
</feature>
<dbReference type="PANTHER" id="PTHR46825">
    <property type="entry name" value="D-ALANYL-D-ALANINE-CARBOXYPEPTIDASE/ENDOPEPTIDASE AMPH"/>
    <property type="match status" value="1"/>
</dbReference>
<dbReference type="InterPro" id="IPR050491">
    <property type="entry name" value="AmpC-like"/>
</dbReference>
<feature type="signal peptide" evidence="1">
    <location>
        <begin position="1"/>
        <end position="19"/>
    </location>
</feature>
<dbReference type="Pfam" id="PF00144">
    <property type="entry name" value="Beta-lactamase"/>
    <property type="match status" value="2"/>
</dbReference>
<dbReference type="Proteomes" id="UP000694844">
    <property type="component" value="Chromosome 4"/>
</dbReference>
<dbReference type="PANTHER" id="PTHR46825:SF15">
    <property type="entry name" value="BETA-LACTAMASE-RELATED DOMAIN-CONTAINING PROTEIN"/>
    <property type="match status" value="1"/>
</dbReference>
<dbReference type="RefSeq" id="XP_022332947.1">
    <property type="nucleotide sequence ID" value="XM_022477239.1"/>
</dbReference>
<keyword evidence="3" id="KW-1185">Reference proteome</keyword>
<proteinExistence type="predicted"/>
<organism evidence="3 4">
    <name type="scientific">Crassostrea virginica</name>
    <name type="common">Eastern oyster</name>
    <dbReference type="NCBI Taxonomy" id="6565"/>
    <lineage>
        <taxon>Eukaryota</taxon>
        <taxon>Metazoa</taxon>
        <taxon>Spiralia</taxon>
        <taxon>Lophotrochozoa</taxon>
        <taxon>Mollusca</taxon>
        <taxon>Bivalvia</taxon>
        <taxon>Autobranchia</taxon>
        <taxon>Pteriomorphia</taxon>
        <taxon>Ostreida</taxon>
        <taxon>Ostreoidea</taxon>
        <taxon>Ostreidae</taxon>
        <taxon>Crassostrea</taxon>
    </lineage>
</organism>
<keyword evidence="1" id="KW-0732">Signal</keyword>
<dbReference type="SUPFAM" id="SSF56601">
    <property type="entry name" value="beta-lactamase/transpeptidase-like"/>
    <property type="match status" value="2"/>
</dbReference>
<protein>
    <submittedName>
        <fullName evidence="4">Uncharacterized protein LOC111130328</fullName>
    </submittedName>
</protein>
<evidence type="ECO:0000256" key="1">
    <source>
        <dbReference type="SAM" id="SignalP"/>
    </source>
</evidence>
<dbReference type="Gene3D" id="2.40.128.600">
    <property type="match status" value="2"/>
</dbReference>
<reference evidence="4" key="1">
    <citation type="submission" date="2025-08" db="UniProtKB">
        <authorList>
            <consortium name="RefSeq"/>
        </authorList>
    </citation>
    <scope>IDENTIFICATION</scope>
    <source>
        <tissue evidence="4">Whole sample</tissue>
    </source>
</reference>
<gene>
    <name evidence="4" type="primary">LOC111130328</name>
</gene>
<name>A0A8B8DXI0_CRAVI</name>
<sequence>MRSLLLVLGASLVSIAVTGQNQTKSKIQQTLRSAFTNCRQGTNPGMVVVVVKEGQVVTSQAFGVKDLGTKQPMTTSTQLGIGSLTKIFANLLIQKYFGEDSRYSLITTLRLLFGKNDLFHHSELRTFFANTLDLMSHRMGFPSHNYLRLDDSLHRGNVLERIKSFEPRGGFRDSYFYSNILYGLLTDMGERLGGRPWEELIAGEFFTPTGMTNSSFLTTLDPRSTNIATGYKEDSEGLHPMSFELLRKWTELCGAACITTSADDIGQFMKLLLNDGVTDSGRRLVGREEMRDMFRSWNLPRSSSLDDYFSTTKGVPYSRVYTGIGLGLKTGLYRGHRILEETGDIFGYSSLMTLFPDQKLGIFIGMTGEDDDDLFRITASSFIADIMNGQEPWLNASTLCSFPEPFMKTKPKKRSRPTGEYPLDRPASDLVGVYRNDLYGDIAISENNGSLQLQYGYVTFHLVRRDSKSYMFYMISTGIAARAFSRRTMEFKASDPEKPDYINIARLRHFEGSDFVRQPQLSVANVVEDKTTREGILDSTLRTAFKACRWNQNPSLAVTVVKEGQQVFSRGYGVRDLESRKPITTHTMFGIGSLTKIFANLLIQKYMSNYSRYDMNTTLRHLFGNKEIFQHSFLLSQFVNTLDLMTHRTGLPPYNYLRLDDKLRRENIIERIHLLKTEGGFREHFKTNNLMYGIITYMAERIGGSSWESLIRKEFLDPLGMNSSSFFTQLDPDTDDVATGYVEDEGVLRPVSFEFLRQWTEMCGAACMTTSADDMAKFMNFLLNSGETDSNIRLTDEKSIHDLFLPWIQLQSSDIDDYFGKSSGVPYSRTYSGYGLGLNIGTYRGHRILEETGNVFGYRSLMTLFPDKNLGIFISSTGEDDDELFRLAVSSYISDLYNEEEPWLNSTLLCSFPRPFRSNAPKRRSRYIPNDVPLGRPIEDYTGTYHHEVFRDLTVTAEENQLKLTYGYVTFELRKRAKGSEKFYMIAVGSAKHALKPRTVEFRETEANRTGYINVVHINSFEDSDFVKVPDIDTSSLIPIKIWR</sequence>